<evidence type="ECO:0000313" key="3">
    <source>
        <dbReference type="Proteomes" id="UP000507470"/>
    </source>
</evidence>
<dbReference type="Proteomes" id="UP000507470">
    <property type="component" value="Unassembled WGS sequence"/>
</dbReference>
<gene>
    <name evidence="2" type="ORF">MCOR_26499</name>
</gene>
<keyword evidence="1" id="KW-0472">Membrane</keyword>
<feature type="transmembrane region" description="Helical" evidence="1">
    <location>
        <begin position="64"/>
        <end position="84"/>
    </location>
</feature>
<keyword evidence="3" id="KW-1185">Reference proteome</keyword>
<dbReference type="AlphaFoldDB" id="A0A6J8C920"/>
<accession>A0A6J8C920</accession>
<organism evidence="2 3">
    <name type="scientific">Mytilus coruscus</name>
    <name type="common">Sea mussel</name>
    <dbReference type="NCBI Taxonomy" id="42192"/>
    <lineage>
        <taxon>Eukaryota</taxon>
        <taxon>Metazoa</taxon>
        <taxon>Spiralia</taxon>
        <taxon>Lophotrochozoa</taxon>
        <taxon>Mollusca</taxon>
        <taxon>Bivalvia</taxon>
        <taxon>Autobranchia</taxon>
        <taxon>Pteriomorphia</taxon>
        <taxon>Mytilida</taxon>
        <taxon>Mytiloidea</taxon>
        <taxon>Mytilidae</taxon>
        <taxon>Mytilinae</taxon>
        <taxon>Mytilus</taxon>
    </lineage>
</organism>
<name>A0A6J8C920_MYTCO</name>
<evidence type="ECO:0000256" key="1">
    <source>
        <dbReference type="SAM" id="Phobius"/>
    </source>
</evidence>
<sequence>MTAVCAGGDSRFGTWIFTIHSYKVNQRCAAILRNYFTQSLTYQLRNCSDQLAVLCKDENNIREIVIVNVVLFCLIILFVVMIILRKRINIQVCQSTNQKFRRNNIKTTSMVETNENSERNNGVPQNENKTVRGSYTEPWELHHDIVSMGEVYKQDIINVQTEETEA</sequence>
<evidence type="ECO:0000313" key="2">
    <source>
        <dbReference type="EMBL" id="CAC5391490.1"/>
    </source>
</evidence>
<keyword evidence="1" id="KW-1133">Transmembrane helix</keyword>
<keyword evidence="1" id="KW-0812">Transmembrane</keyword>
<proteinExistence type="predicted"/>
<dbReference type="OrthoDB" id="6184520at2759"/>
<dbReference type="EMBL" id="CACVKT020004775">
    <property type="protein sequence ID" value="CAC5391490.1"/>
    <property type="molecule type" value="Genomic_DNA"/>
</dbReference>
<reference evidence="2 3" key="1">
    <citation type="submission" date="2020-06" db="EMBL/GenBank/DDBJ databases">
        <authorList>
            <person name="Li R."/>
            <person name="Bekaert M."/>
        </authorList>
    </citation>
    <scope>NUCLEOTIDE SEQUENCE [LARGE SCALE GENOMIC DNA]</scope>
    <source>
        <strain evidence="3">wild</strain>
    </source>
</reference>
<protein>
    <submittedName>
        <fullName evidence="2">Uncharacterized protein</fullName>
    </submittedName>
</protein>